<dbReference type="OrthoDB" id="10379507at2759"/>
<dbReference type="EMBL" id="KV784356">
    <property type="protein sequence ID" value="OEU18282.1"/>
    <property type="molecule type" value="Genomic_DNA"/>
</dbReference>
<name>A0A1E7FJC1_9STRA</name>
<dbReference type="Proteomes" id="UP000095751">
    <property type="component" value="Unassembled WGS sequence"/>
</dbReference>
<gene>
    <name evidence="1" type="ORF">FRACYDRAFT_268257</name>
</gene>
<sequence>MNHDFQKYNEEDAVVALLDTMEVLGWNFRFQYDAELSSVKGVGSSVTNRELFLFSK</sequence>
<protein>
    <submittedName>
        <fullName evidence="1">Uncharacterized protein</fullName>
    </submittedName>
</protein>
<keyword evidence="2" id="KW-1185">Reference proteome</keyword>
<reference evidence="1 2" key="1">
    <citation type="submission" date="2016-09" db="EMBL/GenBank/DDBJ databases">
        <title>Extensive genetic diversity and differential bi-allelic expression allows diatom success in the polar Southern Ocean.</title>
        <authorList>
            <consortium name="DOE Joint Genome Institute"/>
            <person name="Mock T."/>
            <person name="Otillar R.P."/>
            <person name="Strauss J."/>
            <person name="Dupont C."/>
            <person name="Frickenhaus S."/>
            <person name="Maumus F."/>
            <person name="Mcmullan M."/>
            <person name="Sanges R."/>
            <person name="Schmutz J."/>
            <person name="Toseland A."/>
            <person name="Valas R."/>
            <person name="Veluchamy A."/>
            <person name="Ward B.J."/>
            <person name="Allen A."/>
            <person name="Barry K."/>
            <person name="Falciatore A."/>
            <person name="Ferrante M."/>
            <person name="Fortunato A.E."/>
            <person name="Gloeckner G."/>
            <person name="Gruber A."/>
            <person name="Hipkin R."/>
            <person name="Janech M."/>
            <person name="Kroth P."/>
            <person name="Leese F."/>
            <person name="Lindquist E."/>
            <person name="Lyon B.R."/>
            <person name="Martin J."/>
            <person name="Mayer C."/>
            <person name="Parker M."/>
            <person name="Quesneville H."/>
            <person name="Raymond J."/>
            <person name="Uhlig C."/>
            <person name="Valentin K.U."/>
            <person name="Worden A.Z."/>
            <person name="Armbrust E.V."/>
            <person name="Bowler C."/>
            <person name="Green B."/>
            <person name="Moulton V."/>
            <person name="Van Oosterhout C."/>
            <person name="Grigoriev I."/>
        </authorList>
    </citation>
    <scope>NUCLEOTIDE SEQUENCE [LARGE SCALE GENOMIC DNA]</scope>
    <source>
        <strain evidence="1 2">CCMP1102</strain>
    </source>
</reference>
<dbReference type="AlphaFoldDB" id="A0A1E7FJC1"/>
<evidence type="ECO:0000313" key="1">
    <source>
        <dbReference type="EMBL" id="OEU18282.1"/>
    </source>
</evidence>
<organism evidence="1 2">
    <name type="scientific">Fragilariopsis cylindrus CCMP1102</name>
    <dbReference type="NCBI Taxonomy" id="635003"/>
    <lineage>
        <taxon>Eukaryota</taxon>
        <taxon>Sar</taxon>
        <taxon>Stramenopiles</taxon>
        <taxon>Ochrophyta</taxon>
        <taxon>Bacillariophyta</taxon>
        <taxon>Bacillariophyceae</taxon>
        <taxon>Bacillariophycidae</taxon>
        <taxon>Bacillariales</taxon>
        <taxon>Bacillariaceae</taxon>
        <taxon>Fragilariopsis</taxon>
    </lineage>
</organism>
<accession>A0A1E7FJC1</accession>
<dbReference type="InParanoid" id="A0A1E7FJC1"/>
<evidence type="ECO:0000313" key="2">
    <source>
        <dbReference type="Proteomes" id="UP000095751"/>
    </source>
</evidence>
<proteinExistence type="predicted"/>
<dbReference type="KEGG" id="fcy:FRACYDRAFT_268257"/>